<comment type="caution">
    <text evidence="5">The sequence shown here is derived from an EMBL/GenBank/DDBJ whole genome shotgun (WGS) entry which is preliminary data.</text>
</comment>
<comment type="similarity">
    <text evidence="1">Belongs to the peptidase U62 family.</text>
</comment>
<dbReference type="InterPro" id="IPR045570">
    <property type="entry name" value="Metalloprtase-TldD/E_cen_dom"/>
</dbReference>
<accession>A0ABT8ZUD2</accession>
<dbReference type="SUPFAM" id="SSF111283">
    <property type="entry name" value="Putative modulator of DNA gyrase, PmbA/TldD"/>
    <property type="match status" value="1"/>
</dbReference>
<dbReference type="EMBL" id="JAUQOM010000015">
    <property type="protein sequence ID" value="MDO7837071.1"/>
    <property type="molecule type" value="Genomic_DNA"/>
</dbReference>
<organism evidence="5 6">
    <name type="scientific">Sphingobium cyanobacteriorum</name>
    <dbReference type="NCBI Taxonomy" id="3063954"/>
    <lineage>
        <taxon>Bacteria</taxon>
        <taxon>Pseudomonadati</taxon>
        <taxon>Pseudomonadota</taxon>
        <taxon>Alphaproteobacteria</taxon>
        <taxon>Sphingomonadales</taxon>
        <taxon>Sphingomonadaceae</taxon>
        <taxon>Sphingobium</taxon>
    </lineage>
</organism>
<gene>
    <name evidence="5" type="ORF">Q4610_18665</name>
</gene>
<dbReference type="RefSeq" id="WP_304537378.1">
    <property type="nucleotide sequence ID" value="NZ_JAUQOM010000015.1"/>
</dbReference>
<dbReference type="InterPro" id="IPR036059">
    <property type="entry name" value="TldD/PmbA_sf"/>
</dbReference>
<dbReference type="Pfam" id="PF19289">
    <property type="entry name" value="PmbA_TldD_3rd"/>
    <property type="match status" value="1"/>
</dbReference>
<evidence type="ECO:0000259" key="2">
    <source>
        <dbReference type="Pfam" id="PF01523"/>
    </source>
</evidence>
<evidence type="ECO:0000259" key="3">
    <source>
        <dbReference type="Pfam" id="PF19289"/>
    </source>
</evidence>
<protein>
    <submittedName>
        <fullName evidence="5">Metallopeptidase TldD-related protein</fullName>
    </submittedName>
</protein>
<feature type="domain" description="Metalloprotease TldD/E central" evidence="4">
    <location>
        <begin position="128"/>
        <end position="230"/>
    </location>
</feature>
<feature type="domain" description="Metalloprotease TldD/E N-terminal" evidence="2">
    <location>
        <begin position="41"/>
        <end position="95"/>
    </location>
</feature>
<dbReference type="Pfam" id="PF19290">
    <property type="entry name" value="PmbA_TldD_2nd"/>
    <property type="match status" value="1"/>
</dbReference>
<dbReference type="InterPro" id="IPR047657">
    <property type="entry name" value="PmbA"/>
</dbReference>
<dbReference type="Pfam" id="PF01523">
    <property type="entry name" value="PmbA_TldD_1st"/>
    <property type="match status" value="1"/>
</dbReference>
<name>A0ABT8ZUD2_9SPHN</name>
<evidence type="ECO:0000313" key="6">
    <source>
        <dbReference type="Proteomes" id="UP001176471"/>
    </source>
</evidence>
<evidence type="ECO:0000313" key="5">
    <source>
        <dbReference type="EMBL" id="MDO7837071.1"/>
    </source>
</evidence>
<dbReference type="InterPro" id="IPR002510">
    <property type="entry name" value="Metalloprtase-TldD/E_N"/>
</dbReference>
<sequence>MMRLLATDVARMQDVAAQAVKIAQAVGADQAVATARANAGIKVTARMGETDTALRDAGQGLTLTLYRGARAGTATTAALDPAAIRRAAEEAFAIADLVGEDADSLPPSLAQMAVDTPLPPIDAPSGRDPASLRALALEGDALLRGATVPGVMIETIASGVLSSEGGMALATSAGFCRGEIFSFHSAWLVALARDAGGAVNDSADSQDRRFDSLEPMAVLAERVIARATGKLGARTLPSQRCPVLFEARVATALIGDLVGALSGNPQQRGTTFLPDALGKTVAAPHLDLMEDPFEPYGLASGGFDREGVAGSRRAILNGGVVEGLFLGTRSARRLGMTSTGNADGPWNLRLASRAGSESFETLCRQMGRGLIVRGLTGGATDPVSGNWTYAVVGTWVEDGVLVHAVADVTVGGNMRDMLMGIVAVGDDMHRAGAVRTGSILIDGLQIGGAA</sequence>
<dbReference type="InterPro" id="IPR035068">
    <property type="entry name" value="TldD/PmbA_N"/>
</dbReference>
<feature type="domain" description="Metalloprotease TldD/E C-terminal" evidence="3">
    <location>
        <begin position="238"/>
        <end position="448"/>
    </location>
</feature>
<dbReference type="PANTHER" id="PTHR43421:SF1">
    <property type="entry name" value="METALLOPROTEASE PMBA"/>
    <property type="match status" value="1"/>
</dbReference>
<dbReference type="Gene3D" id="3.30.2290.10">
    <property type="entry name" value="PmbA/TldD superfamily"/>
    <property type="match status" value="1"/>
</dbReference>
<proteinExistence type="inferred from homology"/>
<dbReference type="Proteomes" id="UP001176471">
    <property type="component" value="Unassembled WGS sequence"/>
</dbReference>
<dbReference type="InterPro" id="IPR045569">
    <property type="entry name" value="Metalloprtase-TldD/E_C"/>
</dbReference>
<reference evidence="5" key="1">
    <citation type="submission" date="2023-07" db="EMBL/GenBank/DDBJ databases">
        <title>Bacterial whole genome sequence for Sphingobium sp. HBC34.</title>
        <authorList>
            <person name="Le V."/>
            <person name="Ko S.-R."/>
            <person name="Ahn C.-Y."/>
            <person name="Oh H.-M."/>
        </authorList>
    </citation>
    <scope>NUCLEOTIDE SEQUENCE</scope>
    <source>
        <strain evidence="5">HBC34</strain>
    </source>
</reference>
<keyword evidence="6" id="KW-1185">Reference proteome</keyword>
<evidence type="ECO:0000259" key="4">
    <source>
        <dbReference type="Pfam" id="PF19290"/>
    </source>
</evidence>
<evidence type="ECO:0000256" key="1">
    <source>
        <dbReference type="ARBA" id="ARBA00005836"/>
    </source>
</evidence>
<dbReference type="PANTHER" id="PTHR43421">
    <property type="entry name" value="METALLOPROTEASE PMBA"/>
    <property type="match status" value="1"/>
</dbReference>